<proteinExistence type="predicted"/>
<dbReference type="FunFam" id="3.30.40.10:FF:000577">
    <property type="entry name" value="RBR-type E3 ubiquitin transferase"/>
    <property type="match status" value="1"/>
</dbReference>
<dbReference type="GO" id="GO:0016567">
    <property type="term" value="P:protein ubiquitination"/>
    <property type="evidence" value="ECO:0007669"/>
    <property type="project" value="InterPro"/>
</dbReference>
<dbReference type="InterPro" id="IPR002867">
    <property type="entry name" value="IBR_dom"/>
</dbReference>
<keyword evidence="12" id="KW-1185">Reference proteome</keyword>
<evidence type="ECO:0000259" key="9">
    <source>
        <dbReference type="PROSITE" id="PS50287"/>
    </source>
</evidence>
<protein>
    <recommendedName>
        <fullName evidence="2">RBR-type E3 ubiquitin transferase</fullName>
        <ecNumber evidence="2">2.3.2.31</ecNumber>
    </recommendedName>
</protein>
<keyword evidence="7" id="KW-0833">Ubl conjugation pathway</keyword>
<dbReference type="OMA" id="PYAYYMD"/>
<keyword evidence="3" id="KW-0808">Transferase</keyword>
<evidence type="ECO:0000256" key="5">
    <source>
        <dbReference type="ARBA" id="ARBA00022737"/>
    </source>
</evidence>
<accession>A2E3Y3</accession>
<comment type="catalytic activity">
    <reaction evidence="1">
        <text>[E2 ubiquitin-conjugating enzyme]-S-ubiquitinyl-L-cysteine + [acceptor protein]-L-lysine = [E2 ubiquitin-conjugating enzyme]-L-cysteine + [acceptor protein]-N(6)-ubiquitinyl-L-lysine.</text>
        <dbReference type="EC" id="2.3.2.31"/>
    </reaction>
</comment>
<evidence type="ECO:0000256" key="2">
    <source>
        <dbReference type="ARBA" id="ARBA00012251"/>
    </source>
</evidence>
<dbReference type="GO" id="GO:0008270">
    <property type="term" value="F:zinc ion binding"/>
    <property type="evidence" value="ECO:0007669"/>
    <property type="project" value="UniProtKB-KW"/>
</dbReference>
<sequence length="554" mass="64645">MNDKQYEYEVDLAARVRGLLDTKPDIAEWIQNCTEQLAETGEIDKEQYDFLIEYLLKFDLDLRQEIISVQKYDENGEQLMALIFESENQVEVLEEEDEDDDSMDIDFTSSKKEEVYVLPPCLDIDYFIKEQDFKVKKVAETLVVNEDFAYFILKYSDWDVTKAINNYLANPDSTLSKISAKSSQVKENLGLRLCGRGDCVNCCEEDVELYSLHCGHQFCLECWKMHISNQVDRGNTNIICMECNCSAPITRRDVKNLMGEDVYESYTNFLIESQISENPNLKHCINPRCQKILTSNAIGYCLVAECECGARMCWRCGEIAHDPITCENKEKWLNIANADKITAEWVHQNTKLCPKCHARIEKNGGCNHMTCYSCHYEFCWICGHEWASHGGDFYNCNRYKPEKNQGKNEHITDNVDRLAHYFERFSNHIKSRETEEKMRGEYQTRLLKLLTTHAQYPIEEREALKLLKKLFHQIDFARTILTWSYPHAYYMKYGSPELSVFEYVQRDVEKFVDQLTDMVENQTGLCANDFRVPMLAVEKNVETLLKHVSHSYSN</sequence>
<keyword evidence="8" id="KW-0862">Zinc</keyword>
<reference evidence="11" key="1">
    <citation type="submission" date="2006-10" db="EMBL/GenBank/DDBJ databases">
        <authorList>
            <person name="Amadeo P."/>
            <person name="Zhao Q."/>
            <person name="Wortman J."/>
            <person name="Fraser-Liggett C."/>
            <person name="Carlton J."/>
        </authorList>
    </citation>
    <scope>NUCLEOTIDE SEQUENCE</scope>
    <source>
        <strain evidence="11">G3</strain>
    </source>
</reference>
<dbReference type="AlphaFoldDB" id="A2E3Y3"/>
<evidence type="ECO:0000256" key="3">
    <source>
        <dbReference type="ARBA" id="ARBA00022679"/>
    </source>
</evidence>
<dbReference type="GO" id="GO:0016020">
    <property type="term" value="C:membrane"/>
    <property type="evidence" value="ECO:0007669"/>
    <property type="project" value="InterPro"/>
</dbReference>
<dbReference type="GO" id="GO:0061630">
    <property type="term" value="F:ubiquitin protein ligase activity"/>
    <property type="evidence" value="ECO:0000318"/>
    <property type="project" value="GO_Central"/>
</dbReference>
<dbReference type="OrthoDB" id="10009520at2759"/>
<dbReference type="SUPFAM" id="SSF57850">
    <property type="entry name" value="RING/U-box"/>
    <property type="match status" value="3"/>
</dbReference>
<dbReference type="Proteomes" id="UP000001542">
    <property type="component" value="Unassembled WGS sequence"/>
</dbReference>
<dbReference type="FunFam" id="1.20.120.1750:FF:000027">
    <property type="entry name" value="RBR-type E3 ubiquitin transferase"/>
    <property type="match status" value="1"/>
</dbReference>
<dbReference type="Gene3D" id="3.30.40.10">
    <property type="entry name" value="Zinc/RING finger domain, C3HC4 (zinc finger)"/>
    <property type="match status" value="1"/>
</dbReference>
<reference evidence="11" key="2">
    <citation type="journal article" date="2007" name="Science">
        <title>Draft genome sequence of the sexually transmitted pathogen Trichomonas vaginalis.</title>
        <authorList>
            <person name="Carlton J.M."/>
            <person name="Hirt R.P."/>
            <person name="Silva J.C."/>
            <person name="Delcher A.L."/>
            <person name="Schatz M."/>
            <person name="Zhao Q."/>
            <person name="Wortman J.R."/>
            <person name="Bidwell S.L."/>
            <person name="Alsmark U.C.M."/>
            <person name="Besteiro S."/>
            <person name="Sicheritz-Ponten T."/>
            <person name="Noel C.J."/>
            <person name="Dacks J.B."/>
            <person name="Foster P.G."/>
            <person name="Simillion C."/>
            <person name="Van de Peer Y."/>
            <person name="Miranda-Saavedra D."/>
            <person name="Barton G.J."/>
            <person name="Westrop G.D."/>
            <person name="Mueller S."/>
            <person name="Dessi D."/>
            <person name="Fiori P.L."/>
            <person name="Ren Q."/>
            <person name="Paulsen I."/>
            <person name="Zhang H."/>
            <person name="Bastida-Corcuera F.D."/>
            <person name="Simoes-Barbosa A."/>
            <person name="Brown M.T."/>
            <person name="Hayes R.D."/>
            <person name="Mukherjee M."/>
            <person name="Okumura C.Y."/>
            <person name="Schneider R."/>
            <person name="Smith A.J."/>
            <person name="Vanacova S."/>
            <person name="Villalvazo M."/>
            <person name="Haas B.J."/>
            <person name="Pertea M."/>
            <person name="Feldblyum T.V."/>
            <person name="Utterback T.R."/>
            <person name="Shu C.L."/>
            <person name="Osoegawa K."/>
            <person name="de Jong P.J."/>
            <person name="Hrdy I."/>
            <person name="Horvathova L."/>
            <person name="Zubacova Z."/>
            <person name="Dolezal P."/>
            <person name="Malik S.B."/>
            <person name="Logsdon J.M. Jr."/>
            <person name="Henze K."/>
            <person name="Gupta A."/>
            <person name="Wang C.C."/>
            <person name="Dunne R.L."/>
            <person name="Upcroft J.A."/>
            <person name="Upcroft P."/>
            <person name="White O."/>
            <person name="Salzberg S.L."/>
            <person name="Tang P."/>
            <person name="Chiu C.-H."/>
            <person name="Lee Y.-S."/>
            <person name="Embley T.M."/>
            <person name="Coombs G.H."/>
            <person name="Mottram J.C."/>
            <person name="Tachezy J."/>
            <person name="Fraser-Liggett C.M."/>
            <person name="Johnson P.J."/>
        </authorList>
    </citation>
    <scope>NUCLEOTIDE SEQUENCE [LARGE SCALE GENOMIC DNA]</scope>
    <source>
        <strain evidence="11">G3</strain>
    </source>
</reference>
<dbReference type="GO" id="GO:0005737">
    <property type="term" value="C:cytoplasm"/>
    <property type="evidence" value="ECO:0000318"/>
    <property type="project" value="GO_Central"/>
</dbReference>
<dbReference type="CDD" id="cd16773">
    <property type="entry name" value="RING-HC_RBR_TRIAD1"/>
    <property type="match status" value="1"/>
</dbReference>
<keyword evidence="4" id="KW-0479">Metal-binding</keyword>
<dbReference type="PANTHER" id="PTHR11685">
    <property type="entry name" value="RBR FAMILY RING FINGER AND IBR DOMAIN-CONTAINING"/>
    <property type="match status" value="1"/>
</dbReference>
<dbReference type="InParanoid" id="A2E3Y3"/>
<dbReference type="EMBL" id="DS113298">
    <property type="protein sequence ID" value="EAY12638.1"/>
    <property type="molecule type" value="Genomic_DNA"/>
</dbReference>
<evidence type="ECO:0000313" key="12">
    <source>
        <dbReference type="Proteomes" id="UP000001542"/>
    </source>
</evidence>
<dbReference type="GO" id="GO:0031624">
    <property type="term" value="F:ubiquitin conjugating enzyme binding"/>
    <property type="evidence" value="ECO:0000318"/>
    <property type="project" value="GO_Central"/>
</dbReference>
<evidence type="ECO:0000313" key="11">
    <source>
        <dbReference type="EMBL" id="EAY12638.1"/>
    </source>
</evidence>
<evidence type="ECO:0000256" key="8">
    <source>
        <dbReference type="ARBA" id="ARBA00022833"/>
    </source>
</evidence>
<evidence type="ECO:0000259" key="10">
    <source>
        <dbReference type="PROSITE" id="PS51873"/>
    </source>
</evidence>
<evidence type="ECO:0000256" key="7">
    <source>
        <dbReference type="ARBA" id="ARBA00022786"/>
    </source>
</evidence>
<feature type="domain" description="SRCR" evidence="9">
    <location>
        <begin position="191"/>
        <end position="327"/>
    </location>
</feature>
<dbReference type="PROSITE" id="PS51873">
    <property type="entry name" value="TRIAD"/>
    <property type="match status" value="1"/>
</dbReference>
<gene>
    <name evidence="11" type="ORF">TVAG_074660</name>
</gene>
<dbReference type="KEGG" id="tva:4770605"/>
<keyword evidence="5" id="KW-0677">Repeat</keyword>
<dbReference type="eggNOG" id="KOG1815">
    <property type="taxonomic scope" value="Eukaryota"/>
</dbReference>
<dbReference type="InterPro" id="IPR001190">
    <property type="entry name" value="SRCR"/>
</dbReference>
<dbReference type="SMR" id="A2E3Y3"/>
<name>A2E3Y3_TRIV3</name>
<dbReference type="FunCoup" id="A2E3Y3">
    <property type="interactions" value="506"/>
</dbReference>
<dbReference type="STRING" id="5722.A2E3Y3"/>
<dbReference type="Gene3D" id="1.20.120.1750">
    <property type="match status" value="1"/>
</dbReference>
<dbReference type="EC" id="2.3.2.31" evidence="2"/>
<dbReference type="PROSITE" id="PS50287">
    <property type="entry name" value="SRCR_2"/>
    <property type="match status" value="1"/>
</dbReference>
<dbReference type="InterPro" id="IPR044066">
    <property type="entry name" value="TRIAD_supradom"/>
</dbReference>
<dbReference type="InterPro" id="IPR013083">
    <property type="entry name" value="Znf_RING/FYVE/PHD"/>
</dbReference>
<dbReference type="Pfam" id="PF01485">
    <property type="entry name" value="IBR"/>
    <property type="match status" value="1"/>
</dbReference>
<evidence type="ECO:0000256" key="1">
    <source>
        <dbReference type="ARBA" id="ARBA00001798"/>
    </source>
</evidence>
<feature type="domain" description="RING-type" evidence="10">
    <location>
        <begin position="195"/>
        <end position="400"/>
    </location>
</feature>
<dbReference type="GO" id="GO:0006511">
    <property type="term" value="P:ubiquitin-dependent protein catabolic process"/>
    <property type="evidence" value="ECO:0000318"/>
    <property type="project" value="GO_Central"/>
</dbReference>
<dbReference type="RefSeq" id="XP_001324861.1">
    <property type="nucleotide sequence ID" value="XM_001324826.1"/>
</dbReference>
<keyword evidence="6" id="KW-0863">Zinc-finger</keyword>
<dbReference type="GO" id="GO:0000151">
    <property type="term" value="C:ubiquitin ligase complex"/>
    <property type="evidence" value="ECO:0000318"/>
    <property type="project" value="GO_Central"/>
</dbReference>
<dbReference type="VEuPathDB" id="TrichDB:TVAGG3_0147060"/>
<dbReference type="Pfam" id="PF22191">
    <property type="entry name" value="IBR_1"/>
    <property type="match status" value="1"/>
</dbReference>
<dbReference type="VEuPathDB" id="TrichDB:TVAG_074660"/>
<dbReference type="SMART" id="SM00647">
    <property type="entry name" value="IBR"/>
    <property type="match status" value="2"/>
</dbReference>
<evidence type="ECO:0000256" key="6">
    <source>
        <dbReference type="ARBA" id="ARBA00022771"/>
    </source>
</evidence>
<dbReference type="InterPro" id="IPR031127">
    <property type="entry name" value="E3_UB_ligase_RBR"/>
</dbReference>
<evidence type="ECO:0000256" key="4">
    <source>
        <dbReference type="ARBA" id="ARBA00022723"/>
    </source>
</evidence>
<organism evidence="11 12">
    <name type="scientific">Trichomonas vaginalis (strain ATCC PRA-98 / G3)</name>
    <dbReference type="NCBI Taxonomy" id="412133"/>
    <lineage>
        <taxon>Eukaryota</taxon>
        <taxon>Metamonada</taxon>
        <taxon>Parabasalia</taxon>
        <taxon>Trichomonadida</taxon>
        <taxon>Trichomonadidae</taxon>
        <taxon>Trichomonas</taxon>
    </lineage>
</organism>